<keyword evidence="5" id="KW-1185">Reference proteome</keyword>
<dbReference type="InterPro" id="IPR002889">
    <property type="entry name" value="WSC_carb-bd"/>
</dbReference>
<accession>A0A395T9A5</accession>
<feature type="chain" id="PRO_5017417586" description="WSC domain-containing protein" evidence="2">
    <location>
        <begin position="22"/>
        <end position="242"/>
    </location>
</feature>
<dbReference type="EMBL" id="PXOG01000016">
    <property type="protein sequence ID" value="RGP81046.1"/>
    <property type="molecule type" value="Genomic_DNA"/>
</dbReference>
<proteinExistence type="predicted"/>
<evidence type="ECO:0000256" key="2">
    <source>
        <dbReference type="SAM" id="SignalP"/>
    </source>
</evidence>
<evidence type="ECO:0000313" key="5">
    <source>
        <dbReference type="Proteomes" id="UP000266234"/>
    </source>
</evidence>
<dbReference type="PROSITE" id="PS51212">
    <property type="entry name" value="WSC"/>
    <property type="match status" value="1"/>
</dbReference>
<evidence type="ECO:0000313" key="4">
    <source>
        <dbReference type="EMBL" id="RGP81046.1"/>
    </source>
</evidence>
<dbReference type="OrthoDB" id="2019572at2759"/>
<dbReference type="Proteomes" id="UP000266234">
    <property type="component" value="Unassembled WGS sequence"/>
</dbReference>
<organism evidence="4 5">
    <name type="scientific">Fusarium longipes</name>
    <dbReference type="NCBI Taxonomy" id="694270"/>
    <lineage>
        <taxon>Eukaryota</taxon>
        <taxon>Fungi</taxon>
        <taxon>Dikarya</taxon>
        <taxon>Ascomycota</taxon>
        <taxon>Pezizomycotina</taxon>
        <taxon>Sordariomycetes</taxon>
        <taxon>Hypocreomycetidae</taxon>
        <taxon>Hypocreales</taxon>
        <taxon>Nectriaceae</taxon>
        <taxon>Fusarium</taxon>
    </lineage>
</organism>
<keyword evidence="2" id="KW-0732">Signal</keyword>
<protein>
    <recommendedName>
        <fullName evidence="3">WSC domain-containing protein</fullName>
    </recommendedName>
</protein>
<feature type="compositionally biased region" description="Polar residues" evidence="1">
    <location>
        <begin position="146"/>
        <end position="156"/>
    </location>
</feature>
<feature type="compositionally biased region" description="Low complexity" evidence="1">
    <location>
        <begin position="207"/>
        <end position="220"/>
    </location>
</feature>
<comment type="caution">
    <text evidence="4">The sequence shown here is derived from an EMBL/GenBank/DDBJ whole genome shotgun (WGS) entry which is preliminary data.</text>
</comment>
<name>A0A395T9A5_9HYPO</name>
<sequence>MAITKSGLLALVIVGAAQVNAKVKLQPPAEYPEINTLTPQGCFSALPSEANRVQQSSFMTTGQCWENCKKDHNSVAILSGNNCYCAETYPAKSSLVDDSQCNSPCPGYPREACGGTDPVVYSVYNTGNVLTPGYDEDQDNDDDSKSTASTVSTAPESITTTHVVKTTSVSTNALDTTTDTTTAKETETKDASTPTTSQIAPVVNENPAATTPSASTSTVPENASSRHSNPIGNVIRMMMQLL</sequence>
<feature type="domain" description="WSC" evidence="3">
    <location>
        <begin position="36"/>
        <end position="127"/>
    </location>
</feature>
<dbReference type="STRING" id="694270.A0A395T9A5"/>
<dbReference type="Pfam" id="PF01822">
    <property type="entry name" value="WSC"/>
    <property type="match status" value="1"/>
</dbReference>
<feature type="compositionally biased region" description="Polar residues" evidence="1">
    <location>
        <begin position="221"/>
        <end position="231"/>
    </location>
</feature>
<gene>
    <name evidence="4" type="ORF">FLONG3_835</name>
</gene>
<evidence type="ECO:0000259" key="3">
    <source>
        <dbReference type="PROSITE" id="PS51212"/>
    </source>
</evidence>
<feature type="compositionally biased region" description="Low complexity" evidence="1">
    <location>
        <begin position="157"/>
        <end position="181"/>
    </location>
</feature>
<dbReference type="AlphaFoldDB" id="A0A395T9A5"/>
<evidence type="ECO:0000256" key="1">
    <source>
        <dbReference type="SAM" id="MobiDB-lite"/>
    </source>
</evidence>
<feature type="signal peptide" evidence="2">
    <location>
        <begin position="1"/>
        <end position="21"/>
    </location>
</feature>
<feature type="region of interest" description="Disordered" evidence="1">
    <location>
        <begin position="127"/>
        <end position="232"/>
    </location>
</feature>
<dbReference type="SMART" id="SM00321">
    <property type="entry name" value="WSC"/>
    <property type="match status" value="1"/>
</dbReference>
<reference evidence="4 5" key="1">
    <citation type="journal article" date="2018" name="PLoS Pathog.">
        <title>Evolution of structural diversity of trichothecenes, a family of toxins produced by plant pathogenic and entomopathogenic fungi.</title>
        <authorList>
            <person name="Proctor R.H."/>
            <person name="McCormick S.P."/>
            <person name="Kim H.S."/>
            <person name="Cardoza R.E."/>
            <person name="Stanley A.M."/>
            <person name="Lindo L."/>
            <person name="Kelly A."/>
            <person name="Brown D.W."/>
            <person name="Lee T."/>
            <person name="Vaughan M.M."/>
            <person name="Alexander N.J."/>
            <person name="Busman M."/>
            <person name="Gutierrez S."/>
        </authorList>
    </citation>
    <scope>NUCLEOTIDE SEQUENCE [LARGE SCALE GENOMIC DNA]</scope>
    <source>
        <strain evidence="4 5">NRRL 20695</strain>
    </source>
</reference>